<gene>
    <name evidence="2" type="ORF">DDQ50_05045</name>
</gene>
<accession>A0A2V1HTE0</accession>
<dbReference type="GO" id="GO:0003989">
    <property type="term" value="F:acetyl-CoA carboxylase activity"/>
    <property type="evidence" value="ECO:0007669"/>
    <property type="project" value="InterPro"/>
</dbReference>
<dbReference type="GO" id="GO:0004658">
    <property type="term" value="F:propionyl-CoA carboxylase activity"/>
    <property type="evidence" value="ECO:0007669"/>
    <property type="project" value="InterPro"/>
</dbReference>
<feature type="region of interest" description="Disordered" evidence="1">
    <location>
        <begin position="33"/>
        <end position="64"/>
    </location>
</feature>
<dbReference type="EMBL" id="QEOP01000001">
    <property type="protein sequence ID" value="PVZ95833.1"/>
    <property type="molecule type" value="Genomic_DNA"/>
</dbReference>
<proteinExistence type="predicted"/>
<sequence>MTDENAVRVVSGNPTDEELAAVVAVLTAAADERPAAEPAATVEPNAWAKSQRSLRSWDQSKRWG</sequence>
<dbReference type="Pfam" id="PF13822">
    <property type="entry name" value="ACC_epsilon"/>
    <property type="match status" value="1"/>
</dbReference>
<protein>
    <submittedName>
        <fullName evidence="2">Acyl-CoA carboxylase subunit epsilon</fullName>
    </submittedName>
</protein>
<feature type="compositionally biased region" description="Polar residues" evidence="1">
    <location>
        <begin position="48"/>
        <end position="57"/>
    </location>
</feature>
<evidence type="ECO:0000313" key="2">
    <source>
        <dbReference type="EMBL" id="PVZ95833.1"/>
    </source>
</evidence>
<name>A0A2V1HTE0_9MICO</name>
<comment type="caution">
    <text evidence="2">The sequence shown here is derived from an EMBL/GenBank/DDBJ whole genome shotgun (WGS) entry which is preliminary data.</text>
</comment>
<dbReference type="RefSeq" id="WP_116755567.1">
    <property type="nucleotide sequence ID" value="NZ_JBHUEX010000001.1"/>
</dbReference>
<evidence type="ECO:0000313" key="3">
    <source>
        <dbReference type="Proteomes" id="UP000244893"/>
    </source>
</evidence>
<dbReference type="InterPro" id="IPR032716">
    <property type="entry name" value="ACC_epsilon"/>
</dbReference>
<keyword evidence="3" id="KW-1185">Reference proteome</keyword>
<dbReference type="AlphaFoldDB" id="A0A2V1HTE0"/>
<reference evidence="2 3" key="1">
    <citation type="submission" date="2018-05" db="EMBL/GenBank/DDBJ databases">
        <title>Amnibacterium sp. M8JJ-5, whole genome shotgun sequence.</title>
        <authorList>
            <person name="Tuo L."/>
        </authorList>
    </citation>
    <scope>NUCLEOTIDE SEQUENCE [LARGE SCALE GENOMIC DNA]</scope>
    <source>
        <strain evidence="2 3">M8JJ-5</strain>
    </source>
</reference>
<dbReference type="Proteomes" id="UP000244893">
    <property type="component" value="Unassembled WGS sequence"/>
</dbReference>
<organism evidence="2 3">
    <name type="scientific">Amnibacterium flavum</name>
    <dbReference type="NCBI Taxonomy" id="2173173"/>
    <lineage>
        <taxon>Bacteria</taxon>
        <taxon>Bacillati</taxon>
        <taxon>Actinomycetota</taxon>
        <taxon>Actinomycetes</taxon>
        <taxon>Micrococcales</taxon>
        <taxon>Microbacteriaceae</taxon>
        <taxon>Amnibacterium</taxon>
    </lineage>
</organism>
<evidence type="ECO:0000256" key="1">
    <source>
        <dbReference type="SAM" id="MobiDB-lite"/>
    </source>
</evidence>